<feature type="transmembrane region" description="Helical" evidence="2">
    <location>
        <begin position="162"/>
        <end position="182"/>
    </location>
</feature>
<feature type="compositionally biased region" description="Basic and acidic residues" evidence="1">
    <location>
        <begin position="51"/>
        <end position="72"/>
    </location>
</feature>
<feature type="domain" description="Protein YTP1-like C-terminal" evidence="5">
    <location>
        <begin position="340"/>
        <end position="618"/>
    </location>
</feature>
<name>A0A1Y2FZA0_9BASI</name>
<feature type="transmembrane region" description="Helical" evidence="2">
    <location>
        <begin position="596"/>
        <end position="617"/>
    </location>
</feature>
<keyword evidence="2" id="KW-1133">Transmembrane helix</keyword>
<dbReference type="STRING" id="106004.A0A1Y2FZA0"/>
<accession>A0A1Y2FZA0</accession>
<dbReference type="OrthoDB" id="4005299at2759"/>
<evidence type="ECO:0000256" key="1">
    <source>
        <dbReference type="SAM" id="MobiDB-lite"/>
    </source>
</evidence>
<evidence type="ECO:0000256" key="2">
    <source>
        <dbReference type="SAM" id="Phobius"/>
    </source>
</evidence>
<feature type="region of interest" description="Disordered" evidence="1">
    <location>
        <begin position="51"/>
        <end position="101"/>
    </location>
</feature>
<feature type="transmembrane region" description="Helical" evidence="2">
    <location>
        <begin position="331"/>
        <end position="353"/>
    </location>
</feature>
<feature type="chain" id="PRO_5013028257" description="Cytoplasmic protein" evidence="3">
    <location>
        <begin position="19"/>
        <end position="641"/>
    </location>
</feature>
<dbReference type="PANTHER" id="PTHR31685">
    <property type="entry name" value="INTEGRAL MEMBRANE PROTEIN (AFU_ORTHOLOGUE AFUA_6G12730)-RELATED"/>
    <property type="match status" value="1"/>
</dbReference>
<gene>
    <name evidence="6" type="ORF">BCR35DRAFT_300622</name>
</gene>
<dbReference type="InParanoid" id="A0A1Y2FZA0"/>
<feature type="transmembrane region" description="Helical" evidence="2">
    <location>
        <begin position="373"/>
        <end position="393"/>
    </location>
</feature>
<feature type="signal peptide" evidence="3">
    <location>
        <begin position="1"/>
        <end position="18"/>
    </location>
</feature>
<protein>
    <recommendedName>
        <fullName evidence="8">Cytoplasmic protein</fullName>
    </recommendedName>
</protein>
<feature type="domain" description="DUF2427" evidence="4">
    <location>
        <begin position="125"/>
        <end position="210"/>
    </location>
</feature>
<feature type="transmembrane region" description="Helical" evidence="2">
    <location>
        <begin position="525"/>
        <end position="546"/>
    </location>
</feature>
<dbReference type="Proteomes" id="UP000193467">
    <property type="component" value="Unassembled WGS sequence"/>
</dbReference>
<dbReference type="FunCoup" id="A0A1Y2FZA0">
    <property type="interactions" value="16"/>
</dbReference>
<reference evidence="6 7" key="1">
    <citation type="submission" date="2016-07" db="EMBL/GenBank/DDBJ databases">
        <title>Pervasive Adenine N6-methylation of Active Genes in Fungi.</title>
        <authorList>
            <consortium name="DOE Joint Genome Institute"/>
            <person name="Mondo S.J."/>
            <person name="Dannebaum R.O."/>
            <person name="Kuo R.C."/>
            <person name="Labutti K."/>
            <person name="Haridas S."/>
            <person name="Kuo A."/>
            <person name="Salamov A."/>
            <person name="Ahrendt S.R."/>
            <person name="Lipzen A."/>
            <person name="Sullivan W."/>
            <person name="Andreopoulos W.B."/>
            <person name="Clum A."/>
            <person name="Lindquist E."/>
            <person name="Daum C."/>
            <person name="Ramamoorthy G.K."/>
            <person name="Gryganskyi A."/>
            <person name="Culley D."/>
            <person name="Magnuson J.K."/>
            <person name="James T.Y."/>
            <person name="O'Malley M.A."/>
            <person name="Stajich J.E."/>
            <person name="Spatafora J.W."/>
            <person name="Visel A."/>
            <person name="Grigoriev I.V."/>
        </authorList>
    </citation>
    <scope>NUCLEOTIDE SEQUENCE [LARGE SCALE GENOMIC DNA]</scope>
    <source>
        <strain evidence="6 7">62-1032</strain>
    </source>
</reference>
<feature type="compositionally biased region" description="Low complexity" evidence="1">
    <location>
        <begin position="73"/>
        <end position="92"/>
    </location>
</feature>
<dbReference type="InterPro" id="IPR018827">
    <property type="entry name" value="YTP1_C"/>
</dbReference>
<evidence type="ECO:0008006" key="8">
    <source>
        <dbReference type="Google" id="ProtNLM"/>
    </source>
</evidence>
<evidence type="ECO:0000313" key="6">
    <source>
        <dbReference type="EMBL" id="ORY89436.1"/>
    </source>
</evidence>
<feature type="transmembrane region" description="Helical" evidence="2">
    <location>
        <begin position="202"/>
        <end position="221"/>
    </location>
</feature>
<feature type="transmembrane region" description="Helical" evidence="2">
    <location>
        <begin position="558"/>
        <end position="576"/>
    </location>
</feature>
<evidence type="ECO:0000259" key="4">
    <source>
        <dbReference type="Pfam" id="PF10348"/>
    </source>
</evidence>
<organism evidence="6 7">
    <name type="scientific">Leucosporidium creatinivorum</name>
    <dbReference type="NCBI Taxonomy" id="106004"/>
    <lineage>
        <taxon>Eukaryota</taxon>
        <taxon>Fungi</taxon>
        <taxon>Dikarya</taxon>
        <taxon>Basidiomycota</taxon>
        <taxon>Pucciniomycotina</taxon>
        <taxon>Microbotryomycetes</taxon>
        <taxon>Leucosporidiales</taxon>
        <taxon>Leucosporidium</taxon>
    </lineage>
</organism>
<keyword evidence="7" id="KW-1185">Reference proteome</keyword>
<dbReference type="Pfam" id="PF10355">
    <property type="entry name" value="Ytp1"/>
    <property type="match status" value="1"/>
</dbReference>
<feature type="transmembrane region" description="Helical" evidence="2">
    <location>
        <begin position="405"/>
        <end position="421"/>
    </location>
</feature>
<dbReference type="PANTHER" id="PTHR31685:SF3">
    <property type="entry name" value="INTEGRAL MEMBRANE PROTEIN (AFU_ORTHOLOGUE AFUA_6G12730)"/>
    <property type="match status" value="1"/>
</dbReference>
<dbReference type="InterPro" id="IPR018825">
    <property type="entry name" value="DUF2427"/>
</dbReference>
<evidence type="ECO:0000313" key="7">
    <source>
        <dbReference type="Proteomes" id="UP000193467"/>
    </source>
</evidence>
<dbReference type="EMBL" id="MCGR01000006">
    <property type="protein sequence ID" value="ORY89436.1"/>
    <property type="molecule type" value="Genomic_DNA"/>
</dbReference>
<dbReference type="AlphaFoldDB" id="A0A1Y2FZA0"/>
<proteinExistence type="predicted"/>
<feature type="region of interest" description="Disordered" evidence="1">
    <location>
        <begin position="278"/>
        <end position="313"/>
    </location>
</feature>
<comment type="caution">
    <text evidence="6">The sequence shown here is derived from an EMBL/GenBank/DDBJ whole genome shotgun (WGS) entry which is preliminary data.</text>
</comment>
<feature type="transmembrane region" description="Helical" evidence="2">
    <location>
        <begin position="134"/>
        <end position="155"/>
    </location>
</feature>
<evidence type="ECO:0000256" key="3">
    <source>
        <dbReference type="SAM" id="SignalP"/>
    </source>
</evidence>
<feature type="transmembrane region" description="Helical" evidence="2">
    <location>
        <begin position="441"/>
        <end position="460"/>
    </location>
</feature>
<dbReference type="Pfam" id="PF10348">
    <property type="entry name" value="DUF2427"/>
    <property type="match status" value="1"/>
</dbReference>
<keyword evidence="3" id="KW-0732">Signal</keyword>
<sequence length="641" mass="70403">MHLRSVLVLAALCTSAASSALPRADSIGAPSKLELGVVDVQDGIRLRERHGGEEHEDDADHPAHSDAMDHAHSGASSSSTPSASHQQASGGHQHPHGPPQAHINETLILMTHDPDPLAYWRYDQENDEAHPTLLVFHIALASLSFFALLPITIFLKGGKSPLAILSQLGFLATAILSLVFGIAYKRSTPALYEGSSHTKLGWITMIIVIALNALDVARFAVHRLSSTFGGQQEIFTDEARPLVVDEDEHFVISSPTEIADTEDGHHWTDVQMDQAAQRHREHHLHRSSTNSSDGDGTLYDTAGPSHDSSKPFGLPSVRSKLQRYAKFAERFIQTLLVVFAYVQTLSGIAIYSGSCRSAYLNGCMAHLIKGSVFVIYGLITFCRYIGAFSRYGWAWNRQPATSKAWSAEMVESFVCFFYGITNTWMERFGKHAGDPYSVKDVQHISIAVMFWFAGILGMLIESKRVRKWLSTPVVVASGLEESRISRPASYSSSFNPFPAIIVGTTGVAMAAHAQTFAFQVDVHALWGLFLGLFALFRFLTYFFLYLRPPASILPSRPPTEALAALMLTCGGVVFILSTEQVTFAAMRHGFDDIMAFLNFTVTLVSITFAWIVALFALQGWALGRHQARQQQAASLEAHVKA</sequence>
<keyword evidence="2" id="KW-0472">Membrane</keyword>
<evidence type="ECO:0000259" key="5">
    <source>
        <dbReference type="Pfam" id="PF10355"/>
    </source>
</evidence>
<keyword evidence="2" id="KW-0812">Transmembrane</keyword>